<accession>A0ACB9ZPB6</accession>
<proteinExistence type="predicted"/>
<comment type="caution">
    <text evidence="1">The sequence shown here is derived from an EMBL/GenBank/DDBJ whole genome shotgun (WGS) entry which is preliminary data.</text>
</comment>
<keyword evidence="2" id="KW-1185">Reference proteome</keyword>
<gene>
    <name evidence="1" type="ORF">M9H77_34661</name>
</gene>
<organism evidence="1 2">
    <name type="scientific">Catharanthus roseus</name>
    <name type="common">Madagascar periwinkle</name>
    <name type="synonym">Vinca rosea</name>
    <dbReference type="NCBI Taxonomy" id="4058"/>
    <lineage>
        <taxon>Eukaryota</taxon>
        <taxon>Viridiplantae</taxon>
        <taxon>Streptophyta</taxon>
        <taxon>Embryophyta</taxon>
        <taxon>Tracheophyta</taxon>
        <taxon>Spermatophyta</taxon>
        <taxon>Magnoliopsida</taxon>
        <taxon>eudicotyledons</taxon>
        <taxon>Gunneridae</taxon>
        <taxon>Pentapetalae</taxon>
        <taxon>asterids</taxon>
        <taxon>lamiids</taxon>
        <taxon>Gentianales</taxon>
        <taxon>Apocynaceae</taxon>
        <taxon>Rauvolfioideae</taxon>
        <taxon>Vinceae</taxon>
        <taxon>Catharanthinae</taxon>
        <taxon>Catharanthus</taxon>
    </lineage>
</organism>
<dbReference type="Proteomes" id="UP001060085">
    <property type="component" value="Linkage Group LG08"/>
</dbReference>
<evidence type="ECO:0000313" key="2">
    <source>
        <dbReference type="Proteomes" id="UP001060085"/>
    </source>
</evidence>
<name>A0ACB9ZPB6_CATRO</name>
<sequence length="348" mass="39074">MDEDFSFLNLTIVILLLISNAQRISIANFQGTLQNYHAGMSAAEQRRRAASCSRRRRRTQRDRRRWRFSLKEETETQWVAEEEKEKRVGHVLCETRRGKGTRIPRPYPRPWRVGSGSRNFIPGGYGSRSGSKCHYGLGLRENKKEEREETWRMEDERDGRWNKKFSVEGSFSFQILLHPLSLLSGGGGRSKSRGQWSVCVRVFPFPLAHWPEFTSTSIASSFWFVSSGGRRPEVLHAANLFLPLSPTPGVSPSDASFFFELGQTWVVDPGTAFRVFLSTSTSTNSTSSKNSPAQKSNLEPLLPTSPPGCYFLLFPRDSNSLVSLTNEDFGSAPSDPVSPGLALQSTLS</sequence>
<evidence type="ECO:0000313" key="1">
    <source>
        <dbReference type="EMBL" id="KAI5648656.1"/>
    </source>
</evidence>
<reference evidence="2" key="1">
    <citation type="journal article" date="2023" name="Nat. Plants">
        <title>Single-cell RNA sequencing provides a high-resolution roadmap for understanding the multicellular compartmentation of specialized metabolism.</title>
        <authorList>
            <person name="Sun S."/>
            <person name="Shen X."/>
            <person name="Li Y."/>
            <person name="Li Y."/>
            <person name="Wang S."/>
            <person name="Li R."/>
            <person name="Zhang H."/>
            <person name="Shen G."/>
            <person name="Guo B."/>
            <person name="Wei J."/>
            <person name="Xu J."/>
            <person name="St-Pierre B."/>
            <person name="Chen S."/>
            <person name="Sun C."/>
        </authorList>
    </citation>
    <scope>NUCLEOTIDE SEQUENCE [LARGE SCALE GENOMIC DNA]</scope>
</reference>
<protein>
    <submittedName>
        <fullName evidence="1">Uncharacterized protein</fullName>
    </submittedName>
</protein>
<dbReference type="EMBL" id="CM044708">
    <property type="protein sequence ID" value="KAI5648656.1"/>
    <property type="molecule type" value="Genomic_DNA"/>
</dbReference>